<organism evidence="2 3">
    <name type="scientific">Trichococcus collinsii</name>
    <dbReference type="NCBI Taxonomy" id="157076"/>
    <lineage>
        <taxon>Bacteria</taxon>
        <taxon>Bacillati</taxon>
        <taxon>Bacillota</taxon>
        <taxon>Bacilli</taxon>
        <taxon>Lactobacillales</taxon>
        <taxon>Carnobacteriaceae</taxon>
        <taxon>Trichococcus</taxon>
    </lineage>
</organism>
<gene>
    <name evidence="2" type="ORF">SAMN04488525_1131</name>
</gene>
<keyword evidence="3" id="KW-1185">Reference proteome</keyword>
<evidence type="ECO:0000313" key="2">
    <source>
        <dbReference type="EMBL" id="SEA95326.1"/>
    </source>
</evidence>
<dbReference type="EMBL" id="FNQH01000013">
    <property type="protein sequence ID" value="SEA95326.1"/>
    <property type="molecule type" value="Genomic_DNA"/>
</dbReference>
<proteinExistence type="predicted"/>
<name>A0AB38A3V5_9LACT</name>
<accession>A0AB38A3V5</accession>
<dbReference type="AlphaFoldDB" id="A0AB38A3V5"/>
<dbReference type="Pfam" id="PF10651">
    <property type="entry name" value="BppU_N"/>
    <property type="match status" value="1"/>
</dbReference>
<dbReference type="Gene3D" id="2.60.40.3350">
    <property type="match status" value="1"/>
</dbReference>
<evidence type="ECO:0000259" key="1">
    <source>
        <dbReference type="Pfam" id="PF10651"/>
    </source>
</evidence>
<dbReference type="InterPro" id="IPR018913">
    <property type="entry name" value="BppU_N"/>
</dbReference>
<protein>
    <recommendedName>
        <fullName evidence="1">BppU N-terminal domain-containing protein</fullName>
    </recommendedName>
</protein>
<comment type="caution">
    <text evidence="2">The sequence shown here is derived from an EMBL/GenBank/DDBJ whole genome shotgun (WGS) entry which is preliminary data.</text>
</comment>
<sequence>MSILSNNFYYQPLKIDSVNTQVYGDYIAKEGDANGRGLLVTLTENGLLKDTTGITLNLKWAHTTVAGVQGLDPFESIDLTKGLYKVTYPTNMLRKGKVDAFIQIIDSGSVIGSRNIKINVEATVGDDTAIESSNVFTALASALVEVQSWNGRIDDVEQDFIDRANNLDATYPTRLVSVESQLAHIESTKADLSDLPSSAYVFKGSTTFAAL</sequence>
<evidence type="ECO:0000313" key="3">
    <source>
        <dbReference type="Proteomes" id="UP000199042"/>
    </source>
</evidence>
<dbReference type="RefSeq" id="WP_143033145.1">
    <property type="nucleotide sequence ID" value="NZ_FNQH01000013.1"/>
</dbReference>
<reference evidence="2 3" key="1">
    <citation type="submission" date="2016-10" db="EMBL/GenBank/DDBJ databases">
        <authorList>
            <person name="Varghese N."/>
            <person name="Submissions S."/>
        </authorList>
    </citation>
    <scope>NUCLEOTIDE SEQUENCE [LARGE SCALE GENOMIC DNA]</scope>
    <source>
        <strain evidence="2 3">DSM 14526</strain>
    </source>
</reference>
<feature type="domain" description="BppU N-terminal" evidence="1">
    <location>
        <begin position="23"/>
        <end position="147"/>
    </location>
</feature>
<feature type="non-terminal residue" evidence="2">
    <location>
        <position position="211"/>
    </location>
</feature>
<dbReference type="Proteomes" id="UP000199042">
    <property type="component" value="Unassembled WGS sequence"/>
</dbReference>